<evidence type="ECO:0000313" key="1">
    <source>
        <dbReference type="EMBL" id="RAV20397.1"/>
    </source>
</evidence>
<proteinExistence type="predicted"/>
<keyword evidence="2" id="KW-1185">Reference proteome</keyword>
<accession>A0A329MR16</accession>
<organism evidence="1 2">
    <name type="scientific">Paenibacillus contaminans</name>
    <dbReference type="NCBI Taxonomy" id="450362"/>
    <lineage>
        <taxon>Bacteria</taxon>
        <taxon>Bacillati</taxon>
        <taxon>Bacillota</taxon>
        <taxon>Bacilli</taxon>
        <taxon>Bacillales</taxon>
        <taxon>Paenibacillaceae</taxon>
        <taxon>Paenibacillus</taxon>
    </lineage>
</organism>
<dbReference type="AlphaFoldDB" id="A0A329MR16"/>
<evidence type="ECO:0000313" key="2">
    <source>
        <dbReference type="Proteomes" id="UP000250369"/>
    </source>
</evidence>
<sequence length="81" mass="9132">MYRVKKLLQAGVFGLQVKKESRTRFQLCKFGLQRTQATSEEGAAPDGGRRSHVKIELYSKVAARGSRFAYRAAPRAQRFAV</sequence>
<dbReference type="RefSeq" id="WP_113031793.1">
    <property type="nucleotide sequence ID" value="NZ_QMFB01000008.1"/>
</dbReference>
<dbReference type="Proteomes" id="UP000250369">
    <property type="component" value="Unassembled WGS sequence"/>
</dbReference>
<name>A0A329MR16_9BACL</name>
<reference evidence="1 2" key="1">
    <citation type="journal article" date="2009" name="Int. J. Syst. Evol. Microbiol.">
        <title>Paenibacillus contaminans sp. nov., isolated from a contaminated laboratory plate.</title>
        <authorList>
            <person name="Chou J.H."/>
            <person name="Lee J.H."/>
            <person name="Lin M.C."/>
            <person name="Chang P.S."/>
            <person name="Arun A.B."/>
            <person name="Young C.C."/>
            <person name="Chen W.M."/>
        </authorList>
    </citation>
    <scope>NUCLEOTIDE SEQUENCE [LARGE SCALE GENOMIC DNA]</scope>
    <source>
        <strain evidence="1 2">CKOBP-6</strain>
    </source>
</reference>
<comment type="caution">
    <text evidence="1">The sequence shown here is derived from an EMBL/GenBank/DDBJ whole genome shotgun (WGS) entry which is preliminary data.</text>
</comment>
<dbReference type="EMBL" id="QMFB01000008">
    <property type="protein sequence ID" value="RAV20397.1"/>
    <property type="molecule type" value="Genomic_DNA"/>
</dbReference>
<protein>
    <submittedName>
        <fullName evidence="1">Uncharacterized protein</fullName>
    </submittedName>
</protein>
<gene>
    <name evidence="1" type="ORF">DQG23_15635</name>
</gene>